<evidence type="ECO:0000313" key="1">
    <source>
        <dbReference type="EMBL" id="QNK04038.1"/>
    </source>
</evidence>
<dbReference type="RefSeq" id="YP_009975038.1">
    <property type="nucleotide sequence ID" value="NC_051997.1"/>
</dbReference>
<dbReference type="AlphaFoldDB" id="A0A7G8QB80"/>
<name>A0A7G8QB80_9ROSI</name>
<dbReference type="EMBL" id="MT501463">
    <property type="protein sequence ID" value="QNK04038.1"/>
    <property type="molecule type" value="Genomic_DNA"/>
</dbReference>
<sequence>MLFFFTDKNPYSKMEYIPFSSTGFSGPSVFCLYHELFSLVNNNCHFSDIRGFFNFLSP</sequence>
<protein>
    <submittedName>
        <fullName evidence="1">NADH dehydrogenase subunit 4</fullName>
    </submittedName>
</protein>
<gene>
    <name evidence="1" type="primary">ndhD</name>
</gene>
<dbReference type="GeneID" id="60461496"/>
<geneLocation type="chloroplast" evidence="1"/>
<reference evidence="1" key="1">
    <citation type="submission" date="2020-05" db="EMBL/GenBank/DDBJ databases">
        <authorList>
            <person name="Chen D."/>
        </authorList>
    </citation>
    <scope>NUCLEOTIDE SEQUENCE</scope>
    <source>
        <strain evidence="1">TM_3d</strain>
    </source>
</reference>
<keyword evidence="1" id="KW-0934">Plastid</keyword>
<keyword evidence="1" id="KW-0150">Chloroplast</keyword>
<organism evidence="1">
    <name type="scientific">Turpinia montana</name>
    <dbReference type="NCBI Taxonomy" id="1679342"/>
    <lineage>
        <taxon>Eukaryota</taxon>
        <taxon>Viridiplantae</taxon>
        <taxon>Streptophyta</taxon>
        <taxon>Embryophyta</taxon>
        <taxon>Tracheophyta</taxon>
        <taxon>Spermatophyta</taxon>
        <taxon>Magnoliopsida</taxon>
        <taxon>eudicotyledons</taxon>
        <taxon>Gunneridae</taxon>
        <taxon>Pentapetalae</taxon>
        <taxon>rosids</taxon>
        <taxon>malvids</taxon>
        <taxon>Crossosomatales</taxon>
        <taxon>Staphyleaceae</taxon>
        <taxon>Turpinia</taxon>
    </lineage>
</organism>
<proteinExistence type="predicted"/>
<accession>A0A7G8QB80</accession>